<name>A0A2A7UY31_COMTR</name>
<reference evidence="2" key="1">
    <citation type="submission" date="2017-09" db="EMBL/GenBank/DDBJ databases">
        <title>FDA dAtabase for Regulatory Grade micrObial Sequences (FDA-ARGOS): Supporting development and validation of Infectious Disease Dx tests.</title>
        <authorList>
            <person name="Minogue T."/>
            <person name="Wolcott M."/>
            <person name="Wasieloski L."/>
            <person name="Aguilar W."/>
            <person name="Moore D."/>
            <person name="Tallon L."/>
            <person name="Sadzewicz L."/>
            <person name="Ott S."/>
            <person name="Zhao X."/>
            <person name="Nagaraj S."/>
            <person name="Vavikolanu K."/>
            <person name="Aluvathingal J."/>
            <person name="Nadendla S."/>
            <person name="Sichtig H."/>
        </authorList>
    </citation>
    <scope>NUCLEOTIDE SEQUENCE [LARGE SCALE GENOMIC DNA]</scope>
    <source>
        <strain evidence="2">FDAARGOS_394</strain>
    </source>
</reference>
<accession>A0A2A7UY31</accession>
<evidence type="ECO:0000313" key="2">
    <source>
        <dbReference type="Proteomes" id="UP000220246"/>
    </source>
</evidence>
<dbReference type="RefSeq" id="WP_066533657.1">
    <property type="nucleotide sequence ID" value="NZ_JAOCHE010000001.1"/>
</dbReference>
<evidence type="ECO:0000313" key="1">
    <source>
        <dbReference type="EMBL" id="PEH90081.1"/>
    </source>
</evidence>
<gene>
    <name evidence="1" type="ORF">CRM82_17105</name>
</gene>
<dbReference type="OrthoDB" id="8913588at2"/>
<proteinExistence type="predicted"/>
<sequence>MRPAGDVSKALLEAVQRLATDERGLTAQEIAAAAQVGLKVAQQTLLNMRRYGRLDVPRTRRVPHCKKPVAEYALPCRKAVAPQDGFTQLQRCWG</sequence>
<dbReference type="Proteomes" id="UP000220246">
    <property type="component" value="Unassembled WGS sequence"/>
</dbReference>
<dbReference type="EMBL" id="PDEA01000001">
    <property type="protein sequence ID" value="PEH90081.1"/>
    <property type="molecule type" value="Genomic_DNA"/>
</dbReference>
<keyword evidence="2" id="KW-1185">Reference proteome</keyword>
<dbReference type="AlphaFoldDB" id="A0A2A7UY31"/>
<comment type="caution">
    <text evidence="1">The sequence shown here is derived from an EMBL/GenBank/DDBJ whole genome shotgun (WGS) entry which is preliminary data.</text>
</comment>
<dbReference type="STRING" id="1219032.GCA_001515545_00779"/>
<dbReference type="GeneID" id="80802339"/>
<protein>
    <submittedName>
        <fullName evidence="1">Uncharacterized protein</fullName>
    </submittedName>
</protein>
<organism evidence="1 2">
    <name type="scientific">Comamonas terrigena</name>
    <dbReference type="NCBI Taxonomy" id="32013"/>
    <lineage>
        <taxon>Bacteria</taxon>
        <taxon>Pseudomonadati</taxon>
        <taxon>Pseudomonadota</taxon>
        <taxon>Betaproteobacteria</taxon>
        <taxon>Burkholderiales</taxon>
        <taxon>Comamonadaceae</taxon>
        <taxon>Comamonas</taxon>
    </lineage>
</organism>